<dbReference type="RefSeq" id="XP_007921501.1">
    <property type="nucleotide sequence ID" value="XM_007923310.1"/>
</dbReference>
<sequence>MHWQLDYPLRARNTAKLYEQFAMGTNGSYPDFEYAVKRYKETDKVLEPFLKSFN</sequence>
<protein>
    <submittedName>
        <fullName evidence="1">Uncharacterized protein</fullName>
    </submittedName>
</protein>
<dbReference type="AlphaFoldDB" id="N1Q777"/>
<dbReference type="OrthoDB" id="446809at2759"/>
<dbReference type="EMBL" id="KB446555">
    <property type="protein sequence ID" value="EME88479.1"/>
    <property type="molecule type" value="Genomic_DNA"/>
</dbReference>
<dbReference type="Proteomes" id="UP000016932">
    <property type="component" value="Unassembled WGS sequence"/>
</dbReference>
<dbReference type="GeneID" id="19334536"/>
<dbReference type="VEuPathDB" id="FungiDB:MYCFIDRAFT_181269"/>
<reference evidence="1 2" key="1">
    <citation type="journal article" date="2012" name="PLoS Pathog.">
        <title>Diverse lifestyles and strategies of plant pathogenesis encoded in the genomes of eighteen Dothideomycetes fungi.</title>
        <authorList>
            <person name="Ohm R.A."/>
            <person name="Feau N."/>
            <person name="Henrissat B."/>
            <person name="Schoch C.L."/>
            <person name="Horwitz B.A."/>
            <person name="Barry K.W."/>
            <person name="Condon B.J."/>
            <person name="Copeland A.C."/>
            <person name="Dhillon B."/>
            <person name="Glaser F."/>
            <person name="Hesse C.N."/>
            <person name="Kosti I."/>
            <person name="LaButti K."/>
            <person name="Lindquist E.A."/>
            <person name="Lucas S."/>
            <person name="Salamov A.A."/>
            <person name="Bradshaw R.E."/>
            <person name="Ciuffetti L."/>
            <person name="Hamelin R.C."/>
            <person name="Kema G.H.J."/>
            <person name="Lawrence C."/>
            <person name="Scott J.A."/>
            <person name="Spatafora J.W."/>
            <person name="Turgeon B.G."/>
            <person name="de Wit P.J.G.M."/>
            <person name="Zhong S."/>
            <person name="Goodwin S.B."/>
            <person name="Grigoriev I.V."/>
        </authorList>
    </citation>
    <scope>NUCLEOTIDE SEQUENCE [LARGE SCALE GENOMIC DNA]</scope>
    <source>
        <strain evidence="1 2">CIRAD86</strain>
    </source>
</reference>
<dbReference type="HOGENOM" id="CLU_3051389_0_0_1"/>
<gene>
    <name evidence="1" type="ORF">MYCFIDRAFT_181269</name>
</gene>
<accession>N1Q777</accession>
<organism evidence="1 2">
    <name type="scientific">Pseudocercospora fijiensis (strain CIRAD86)</name>
    <name type="common">Black leaf streak disease fungus</name>
    <name type="synonym">Mycosphaerella fijiensis</name>
    <dbReference type="NCBI Taxonomy" id="383855"/>
    <lineage>
        <taxon>Eukaryota</taxon>
        <taxon>Fungi</taxon>
        <taxon>Dikarya</taxon>
        <taxon>Ascomycota</taxon>
        <taxon>Pezizomycotina</taxon>
        <taxon>Dothideomycetes</taxon>
        <taxon>Dothideomycetidae</taxon>
        <taxon>Mycosphaerellales</taxon>
        <taxon>Mycosphaerellaceae</taxon>
        <taxon>Pseudocercospora</taxon>
    </lineage>
</organism>
<evidence type="ECO:0000313" key="1">
    <source>
        <dbReference type="EMBL" id="EME88479.1"/>
    </source>
</evidence>
<evidence type="ECO:0000313" key="2">
    <source>
        <dbReference type="Proteomes" id="UP000016932"/>
    </source>
</evidence>
<proteinExistence type="predicted"/>
<name>N1Q777_PSEFD</name>
<keyword evidence="2" id="KW-1185">Reference proteome</keyword>
<dbReference type="KEGG" id="pfj:MYCFIDRAFT_181269"/>